<feature type="transmembrane region" description="Helical" evidence="1">
    <location>
        <begin position="59"/>
        <end position="77"/>
    </location>
</feature>
<dbReference type="NCBIfam" id="TIGR00254">
    <property type="entry name" value="GGDEF"/>
    <property type="match status" value="1"/>
</dbReference>
<evidence type="ECO:0000256" key="1">
    <source>
        <dbReference type="SAM" id="Phobius"/>
    </source>
</evidence>
<reference evidence="4" key="1">
    <citation type="journal article" date="2019" name="Int. J. Syst. Evol. Microbiol.">
        <title>The Global Catalogue of Microorganisms (GCM) 10K type strain sequencing project: providing services to taxonomists for standard genome sequencing and annotation.</title>
        <authorList>
            <consortium name="The Broad Institute Genomics Platform"/>
            <consortium name="The Broad Institute Genome Sequencing Center for Infectious Disease"/>
            <person name="Wu L."/>
            <person name="Ma J."/>
        </authorList>
    </citation>
    <scope>NUCLEOTIDE SEQUENCE [LARGE SCALE GENOMIC DNA]</scope>
    <source>
        <strain evidence="4">JCM 16902</strain>
    </source>
</reference>
<keyword evidence="4" id="KW-1185">Reference proteome</keyword>
<dbReference type="Pfam" id="PF00990">
    <property type="entry name" value="GGDEF"/>
    <property type="match status" value="1"/>
</dbReference>
<protein>
    <recommendedName>
        <fullName evidence="2">GGDEF domain-containing protein</fullName>
    </recommendedName>
</protein>
<dbReference type="InterPro" id="IPR029787">
    <property type="entry name" value="Nucleotide_cyclase"/>
</dbReference>
<dbReference type="InterPro" id="IPR000160">
    <property type="entry name" value="GGDEF_dom"/>
</dbReference>
<sequence length="414" mass="44328">MQDIWRMLRAPDPDIDDVVRRELLSQSAEAARVSNLLGAGLVVTTLAVLVAAHAPGAGVLVWCALVTAWTVFFHHAVPRLIIRRPTGSPATLGRRFTVIEVFSGLIWGSVCVLVRPGEDRPELIAVPVAVVMLANAANLLFCNATPVAYRGYHVSAATMSTVGLASQGFWSLVAFIVFGALGAPTLARYGYRQVAGARLLARQNALLADEVRTEREAVEQINLRLSEANAELAHKATRDPLTGLPNRALFFDHLASALVRSRQVGRRLGVIYFDLDRFKVVNDSLGHGAGDDLLCQAGARISAVLRSGDVLARLGGDEFVVLTGDRSDPTGGVGVAERVRRVLEEPFLLDGRPVQVSSSLGVAVDDGFSTGEQLVEFADVALYRAKQGGRNQVAQFRPAMLDPIDVAGATDPSP</sequence>
<feature type="transmembrane region" description="Helical" evidence="1">
    <location>
        <begin position="33"/>
        <end position="53"/>
    </location>
</feature>
<evidence type="ECO:0000259" key="2">
    <source>
        <dbReference type="PROSITE" id="PS50887"/>
    </source>
</evidence>
<accession>A0ABP6ZLQ7</accession>
<feature type="domain" description="GGDEF" evidence="2">
    <location>
        <begin position="266"/>
        <end position="398"/>
    </location>
</feature>
<keyword evidence="1" id="KW-1133">Transmembrane helix</keyword>
<gene>
    <name evidence="3" type="ORF">GCM10022223_29450</name>
</gene>
<dbReference type="InterPro" id="IPR043128">
    <property type="entry name" value="Rev_trsase/Diguanyl_cyclase"/>
</dbReference>
<proteinExistence type="predicted"/>
<dbReference type="PANTHER" id="PTHR46663">
    <property type="entry name" value="DIGUANYLATE CYCLASE DGCT-RELATED"/>
    <property type="match status" value="1"/>
</dbReference>
<name>A0ABP6ZLQ7_9ACTN</name>
<feature type="transmembrane region" description="Helical" evidence="1">
    <location>
        <begin position="123"/>
        <end position="141"/>
    </location>
</feature>
<dbReference type="CDD" id="cd01949">
    <property type="entry name" value="GGDEF"/>
    <property type="match status" value="1"/>
</dbReference>
<dbReference type="Proteomes" id="UP001501074">
    <property type="component" value="Unassembled WGS sequence"/>
</dbReference>
<dbReference type="InterPro" id="IPR052163">
    <property type="entry name" value="DGC-Regulatory_Protein"/>
</dbReference>
<feature type="transmembrane region" description="Helical" evidence="1">
    <location>
        <begin position="162"/>
        <end position="183"/>
    </location>
</feature>
<comment type="caution">
    <text evidence="3">The sequence shown here is derived from an EMBL/GenBank/DDBJ whole genome shotgun (WGS) entry which is preliminary data.</text>
</comment>
<dbReference type="PANTHER" id="PTHR46663:SF4">
    <property type="entry name" value="DIGUANYLATE CYCLASE DGCT-RELATED"/>
    <property type="match status" value="1"/>
</dbReference>
<keyword evidence="1" id="KW-0472">Membrane</keyword>
<organism evidence="3 4">
    <name type="scientific">Kineosporia mesophila</name>
    <dbReference type="NCBI Taxonomy" id="566012"/>
    <lineage>
        <taxon>Bacteria</taxon>
        <taxon>Bacillati</taxon>
        <taxon>Actinomycetota</taxon>
        <taxon>Actinomycetes</taxon>
        <taxon>Kineosporiales</taxon>
        <taxon>Kineosporiaceae</taxon>
        <taxon>Kineosporia</taxon>
    </lineage>
</organism>
<dbReference type="EMBL" id="BAAAZO010000004">
    <property type="protein sequence ID" value="GAA3611453.1"/>
    <property type="molecule type" value="Genomic_DNA"/>
</dbReference>
<evidence type="ECO:0000313" key="4">
    <source>
        <dbReference type="Proteomes" id="UP001501074"/>
    </source>
</evidence>
<evidence type="ECO:0000313" key="3">
    <source>
        <dbReference type="EMBL" id="GAA3611453.1"/>
    </source>
</evidence>
<dbReference type="Gene3D" id="3.30.70.270">
    <property type="match status" value="1"/>
</dbReference>
<dbReference type="RefSeq" id="WP_231482192.1">
    <property type="nucleotide sequence ID" value="NZ_BAAAZO010000004.1"/>
</dbReference>
<keyword evidence="1" id="KW-0812">Transmembrane</keyword>
<dbReference type="SUPFAM" id="SSF55073">
    <property type="entry name" value="Nucleotide cyclase"/>
    <property type="match status" value="1"/>
</dbReference>
<dbReference type="SMART" id="SM00267">
    <property type="entry name" value="GGDEF"/>
    <property type="match status" value="1"/>
</dbReference>
<dbReference type="PROSITE" id="PS50887">
    <property type="entry name" value="GGDEF"/>
    <property type="match status" value="1"/>
</dbReference>
<feature type="transmembrane region" description="Helical" evidence="1">
    <location>
        <begin position="98"/>
        <end position="117"/>
    </location>
</feature>